<dbReference type="SMART" id="SM00889">
    <property type="entry name" value="EFG_IV"/>
    <property type="match status" value="1"/>
</dbReference>
<dbReference type="SUPFAM" id="SSF50447">
    <property type="entry name" value="Translation proteins"/>
    <property type="match status" value="1"/>
</dbReference>
<dbReference type="RefSeq" id="WP_142052869.1">
    <property type="nucleotide sequence ID" value="NZ_VFPA01000001.1"/>
</dbReference>
<proteinExistence type="predicted"/>
<keyword evidence="2" id="KW-0648">Protein biosynthesis</keyword>
<dbReference type="SUPFAM" id="SSF54980">
    <property type="entry name" value="EF-G C-terminal domain-like"/>
    <property type="match status" value="2"/>
</dbReference>
<dbReference type="Pfam" id="PF00009">
    <property type="entry name" value="GTP_EFTU"/>
    <property type="match status" value="1"/>
</dbReference>
<dbReference type="InterPro" id="IPR027417">
    <property type="entry name" value="P-loop_NTPase"/>
</dbReference>
<dbReference type="NCBIfam" id="TIGR00231">
    <property type="entry name" value="small_GTP"/>
    <property type="match status" value="1"/>
</dbReference>
<dbReference type="InterPro" id="IPR005517">
    <property type="entry name" value="Transl_elong_EFG/EF2_IV"/>
</dbReference>
<dbReference type="GO" id="GO:0006412">
    <property type="term" value="P:translation"/>
    <property type="evidence" value="ECO:0007669"/>
    <property type="project" value="UniProtKB-KW"/>
</dbReference>
<dbReference type="GO" id="GO:0003924">
    <property type="term" value="F:GTPase activity"/>
    <property type="evidence" value="ECO:0007669"/>
    <property type="project" value="InterPro"/>
</dbReference>
<evidence type="ECO:0000259" key="5">
    <source>
        <dbReference type="PROSITE" id="PS51722"/>
    </source>
</evidence>
<dbReference type="SUPFAM" id="SSF52540">
    <property type="entry name" value="P-loop containing nucleoside triphosphate hydrolases"/>
    <property type="match status" value="1"/>
</dbReference>
<dbReference type="PRINTS" id="PR01037">
    <property type="entry name" value="TCRTETOQM"/>
</dbReference>
<organism evidence="6 7">
    <name type="scientific">Pseudonocardia kunmingensis</name>
    <dbReference type="NCBI Taxonomy" id="630975"/>
    <lineage>
        <taxon>Bacteria</taxon>
        <taxon>Bacillati</taxon>
        <taxon>Actinomycetota</taxon>
        <taxon>Actinomycetes</taxon>
        <taxon>Pseudonocardiales</taxon>
        <taxon>Pseudonocardiaceae</taxon>
        <taxon>Pseudonocardia</taxon>
    </lineage>
</organism>
<name>A0A543E3D2_9PSEU</name>
<dbReference type="GO" id="GO:0005525">
    <property type="term" value="F:GTP binding"/>
    <property type="evidence" value="ECO:0007669"/>
    <property type="project" value="UniProtKB-KW"/>
</dbReference>
<dbReference type="InterPro" id="IPR009000">
    <property type="entry name" value="Transl_B-barrel_sf"/>
</dbReference>
<sequence length="652" mass="68780">MPVPRTLNIGILAHVDAGKTSLTERLLYETGAISRLGSVDGGDTQTDTGAIERERGITVRSAVVAFTVGATQVNLIDTPGHPDFIAEVERALAVLDGVVLVLSAVEGVQAQTRVLVRTLRALRLPTVLFVNKIDRSGARHEDLLAEVGRILAPHVVDMTRTHALGTRTARAIPRSLDEAGFRARVAEVLAETDDDLLARVVDGPPLDAREVESALAAATAAGRAHPAFFGSALTGEGVAALVDGVVRLLPSAPAAGGEPRGTVFAVERGPSGEKAAYLRLFAGEVVARQRLTLHRRGADGAPEESTGQVTSLQVVGEPGSSRLVAGRIARIRGLPGVRVGDRLGGDADGDEGGARTPHFARPTLRTEASPEDPADGARLHAALLDLAEQDPLIHAEVLPGGTTEVLLYGEVQKEVIAQTLATEYGVRARFAPSRIVCVERPVGVGEAAEEIGRRGPALGRFWATVGLRVEPSARDSGVTFRYETELGALPRAFHTAIEETVHLASRRGPHGWAVTDCRVTLVRSGFSAPVSVAADFRGLTPLVLARALDRAGTRVYEPHHAFELEIPSGVLSDVASRLTALGARIEETAGTAAAWRLAGTVPVRRLDVVERRLPGLTRGEAVWSSRPAADQPVGGTPPAGRVRASRSPRSVR</sequence>
<accession>A0A543E3D2</accession>
<protein>
    <submittedName>
        <fullName evidence="6">Ribosomal protection tetracycline resistance protein</fullName>
    </submittedName>
</protein>
<comment type="caution">
    <text evidence="6">The sequence shown here is derived from an EMBL/GenBank/DDBJ whole genome shotgun (WGS) entry which is preliminary data.</text>
</comment>
<dbReference type="PROSITE" id="PS00301">
    <property type="entry name" value="G_TR_1"/>
    <property type="match status" value="1"/>
</dbReference>
<dbReference type="Pfam" id="PF03764">
    <property type="entry name" value="EFG_IV"/>
    <property type="match status" value="1"/>
</dbReference>
<dbReference type="Gene3D" id="2.40.30.10">
    <property type="entry name" value="Translation factors"/>
    <property type="match status" value="1"/>
</dbReference>
<evidence type="ECO:0000256" key="1">
    <source>
        <dbReference type="ARBA" id="ARBA00022741"/>
    </source>
</evidence>
<evidence type="ECO:0000256" key="2">
    <source>
        <dbReference type="ARBA" id="ARBA00022917"/>
    </source>
</evidence>
<evidence type="ECO:0000313" key="6">
    <source>
        <dbReference type="EMBL" id="TQM16096.1"/>
    </source>
</evidence>
<keyword evidence="3" id="KW-0342">GTP-binding</keyword>
<keyword evidence="1" id="KW-0547">Nucleotide-binding</keyword>
<dbReference type="InterPro" id="IPR014721">
    <property type="entry name" value="Ribsml_uS5_D2-typ_fold_subgr"/>
</dbReference>
<dbReference type="Pfam" id="PF00679">
    <property type="entry name" value="EFG_C"/>
    <property type="match status" value="1"/>
</dbReference>
<dbReference type="InterPro" id="IPR020568">
    <property type="entry name" value="Ribosomal_Su5_D2-typ_SF"/>
</dbReference>
<dbReference type="PANTHER" id="PTHR43261:SF1">
    <property type="entry name" value="RIBOSOME-RELEASING FACTOR 2, MITOCHONDRIAL"/>
    <property type="match status" value="1"/>
</dbReference>
<feature type="region of interest" description="Disordered" evidence="4">
    <location>
        <begin position="622"/>
        <end position="652"/>
    </location>
</feature>
<dbReference type="Gene3D" id="3.40.50.300">
    <property type="entry name" value="P-loop containing nucleotide triphosphate hydrolases"/>
    <property type="match status" value="1"/>
</dbReference>
<dbReference type="Gene3D" id="3.30.230.10">
    <property type="match status" value="1"/>
</dbReference>
<evidence type="ECO:0000256" key="4">
    <source>
        <dbReference type="SAM" id="MobiDB-lite"/>
    </source>
</evidence>
<keyword evidence="7" id="KW-1185">Reference proteome</keyword>
<dbReference type="InterPro" id="IPR031157">
    <property type="entry name" value="G_TR_CS"/>
</dbReference>
<dbReference type="PRINTS" id="PR00315">
    <property type="entry name" value="ELONGATNFCT"/>
</dbReference>
<dbReference type="InterPro" id="IPR005225">
    <property type="entry name" value="Small_GTP-bd"/>
</dbReference>
<dbReference type="InterPro" id="IPR035647">
    <property type="entry name" value="EFG_III/V"/>
</dbReference>
<dbReference type="InterPro" id="IPR000640">
    <property type="entry name" value="EFG_V-like"/>
</dbReference>
<dbReference type="EMBL" id="VFPA01000001">
    <property type="protein sequence ID" value="TQM16096.1"/>
    <property type="molecule type" value="Genomic_DNA"/>
</dbReference>
<feature type="domain" description="Tr-type G" evidence="5">
    <location>
        <begin position="4"/>
        <end position="254"/>
    </location>
</feature>
<gene>
    <name evidence="6" type="ORF">FB558_2899</name>
</gene>
<dbReference type="Proteomes" id="UP000315677">
    <property type="component" value="Unassembled WGS sequence"/>
</dbReference>
<dbReference type="Gene3D" id="3.30.70.870">
    <property type="entry name" value="Elongation Factor G (Translational Gtpase), domain 3"/>
    <property type="match status" value="1"/>
</dbReference>
<dbReference type="PANTHER" id="PTHR43261">
    <property type="entry name" value="TRANSLATION ELONGATION FACTOR G-RELATED"/>
    <property type="match status" value="1"/>
</dbReference>
<dbReference type="AlphaFoldDB" id="A0A543E3D2"/>
<evidence type="ECO:0000256" key="3">
    <source>
        <dbReference type="ARBA" id="ARBA00023134"/>
    </source>
</evidence>
<reference evidence="6 7" key="1">
    <citation type="submission" date="2019-06" db="EMBL/GenBank/DDBJ databases">
        <title>Sequencing the genomes of 1000 actinobacteria strains.</title>
        <authorList>
            <person name="Klenk H.-P."/>
        </authorList>
    </citation>
    <scope>NUCLEOTIDE SEQUENCE [LARGE SCALE GENOMIC DNA]</scope>
    <source>
        <strain evidence="6 7">DSM 45301</strain>
    </source>
</reference>
<dbReference type="OrthoDB" id="9801472at2"/>
<dbReference type="SUPFAM" id="SSF54211">
    <property type="entry name" value="Ribosomal protein S5 domain 2-like"/>
    <property type="match status" value="1"/>
</dbReference>
<dbReference type="PROSITE" id="PS51722">
    <property type="entry name" value="G_TR_2"/>
    <property type="match status" value="1"/>
</dbReference>
<evidence type="ECO:0000313" key="7">
    <source>
        <dbReference type="Proteomes" id="UP000315677"/>
    </source>
</evidence>
<dbReference type="GO" id="GO:0032790">
    <property type="term" value="P:ribosome disassembly"/>
    <property type="evidence" value="ECO:0007669"/>
    <property type="project" value="TreeGrafter"/>
</dbReference>
<dbReference type="InterPro" id="IPR000795">
    <property type="entry name" value="T_Tr_GTP-bd_dom"/>
</dbReference>
<feature type="region of interest" description="Disordered" evidence="4">
    <location>
        <begin position="342"/>
        <end position="374"/>
    </location>
</feature>
<feature type="compositionally biased region" description="Basic residues" evidence="4">
    <location>
        <begin position="643"/>
        <end position="652"/>
    </location>
</feature>